<protein>
    <submittedName>
        <fullName evidence="2">Uncharacterized protein</fullName>
    </submittedName>
</protein>
<dbReference type="EMBL" id="ADLK01000027">
    <property type="protein sequence ID" value="KMW17382.1"/>
    <property type="molecule type" value="Genomic_DNA"/>
</dbReference>
<gene>
    <name evidence="2" type="ORF">HMPREF9470_03571</name>
</gene>
<name>A0A0J9BWN2_9FIRM</name>
<dbReference type="AlphaFoldDB" id="A0A0J9BWN2"/>
<feature type="chain" id="PRO_5005315589" evidence="1">
    <location>
        <begin position="27"/>
        <end position="112"/>
    </location>
</feature>
<comment type="caution">
    <text evidence="2">The sequence shown here is derived from an EMBL/GenBank/DDBJ whole genome shotgun (WGS) entry which is preliminary data.</text>
</comment>
<reference evidence="2 3" key="1">
    <citation type="submission" date="2011-04" db="EMBL/GenBank/DDBJ databases">
        <title>The Genome Sequence of Clostridium citroniae WAL-19142.</title>
        <authorList>
            <consortium name="The Broad Institute Genome Sequencing Platform"/>
            <person name="Earl A."/>
            <person name="Ward D."/>
            <person name="Feldgarden M."/>
            <person name="Gevers D."/>
            <person name="Warren Y.A."/>
            <person name="Tyrrell K.L."/>
            <person name="Citron D.M."/>
            <person name="Goldstein E.J."/>
            <person name="Daigneault M."/>
            <person name="Allen-Vercoe E."/>
            <person name="Young S.K."/>
            <person name="Zeng Q."/>
            <person name="Gargeya S."/>
            <person name="Fitzgerald M."/>
            <person name="Haas B."/>
            <person name="Abouelleil A."/>
            <person name="Alvarado L."/>
            <person name="Arachchi H.M."/>
            <person name="Berlin A."/>
            <person name="Brown A."/>
            <person name="Chapman S.B."/>
            <person name="Chen Z."/>
            <person name="Dunbar C."/>
            <person name="Freedman E."/>
            <person name="Gearin G."/>
            <person name="Gellesch M."/>
            <person name="Goldberg J."/>
            <person name="Griggs A."/>
            <person name="Gujja S."/>
            <person name="Heilman E.R."/>
            <person name="Heiman D."/>
            <person name="Howarth C."/>
            <person name="Larson L."/>
            <person name="Lui A."/>
            <person name="MacDonald P.J."/>
            <person name="Mehta T."/>
            <person name="Montmayeur A."/>
            <person name="Murphy C."/>
            <person name="Neiman D."/>
            <person name="Pearson M."/>
            <person name="Priest M."/>
            <person name="Roberts A."/>
            <person name="Saif S."/>
            <person name="Shea T."/>
            <person name="Shenoy N."/>
            <person name="Sisk P."/>
            <person name="Stolte C."/>
            <person name="Sykes S."/>
            <person name="White J."/>
            <person name="Yandava C."/>
            <person name="Wortman J."/>
            <person name="Nusbaum C."/>
            <person name="Birren B."/>
        </authorList>
    </citation>
    <scope>NUCLEOTIDE SEQUENCE [LARGE SCALE GENOMIC DNA]</scope>
    <source>
        <strain evidence="2 3">WAL-19142</strain>
    </source>
</reference>
<evidence type="ECO:0000313" key="2">
    <source>
        <dbReference type="EMBL" id="KMW17382.1"/>
    </source>
</evidence>
<evidence type="ECO:0000313" key="3">
    <source>
        <dbReference type="Proteomes" id="UP000037392"/>
    </source>
</evidence>
<accession>A0A0J9BWN2</accession>
<feature type="signal peptide" evidence="1">
    <location>
        <begin position="1"/>
        <end position="26"/>
    </location>
</feature>
<keyword evidence="1" id="KW-0732">Signal</keyword>
<evidence type="ECO:0000256" key="1">
    <source>
        <dbReference type="SAM" id="SignalP"/>
    </source>
</evidence>
<organism evidence="2 3">
    <name type="scientific">[Clostridium] citroniae WAL-19142</name>
    <dbReference type="NCBI Taxonomy" id="742734"/>
    <lineage>
        <taxon>Bacteria</taxon>
        <taxon>Bacillati</taxon>
        <taxon>Bacillota</taxon>
        <taxon>Clostridia</taxon>
        <taxon>Lachnospirales</taxon>
        <taxon>Lachnospiraceae</taxon>
        <taxon>Enterocloster</taxon>
    </lineage>
</organism>
<sequence>MRKQSILMVFIVVASIVLNFSIWASAAPKSPSVPLWQGGGETSITIRTISGETFGFFGDLTVIHDGADGQPAELELDGWLVGYDDGSPDTETGILFLGTSENGAFLNPGVYD</sequence>
<dbReference type="RefSeq" id="WP_007870899.1">
    <property type="nucleotide sequence ID" value="NZ_KQ235880.1"/>
</dbReference>
<dbReference type="Proteomes" id="UP000037392">
    <property type="component" value="Unassembled WGS sequence"/>
</dbReference>
<dbReference type="PATRIC" id="fig|742734.4.peg.3832"/>
<dbReference type="GeneID" id="93166227"/>
<proteinExistence type="predicted"/>